<sequence>MYNLVIKEFLLQKKYMIIYVLYGIGIAAAACFTPGIVSNFFYVFYITTASYLSVMYSNGYEMKGQSEVMLNSLPVNREQIINAKYIYLQILIILYSILILIFSFIARVININSTAAFNINMYVISFIVLGLVFSIYYPLYFKLGREKLRVVTLFFYLIIFISPEFYSKAARNPEKYHLVKVLTFVTDNTDLVLISLSAVVILLLIASSSISTRIYKNKEF</sequence>
<evidence type="ECO:0000313" key="2">
    <source>
        <dbReference type="EMBL" id="GLC30592.1"/>
    </source>
</evidence>
<feature type="transmembrane region" description="Helical" evidence="1">
    <location>
        <begin position="86"/>
        <end position="109"/>
    </location>
</feature>
<gene>
    <name evidence="2" type="ORF">bsdE14_20020</name>
</gene>
<proteinExistence type="predicted"/>
<dbReference type="PROSITE" id="PS51257">
    <property type="entry name" value="PROKAR_LIPOPROTEIN"/>
    <property type="match status" value="1"/>
</dbReference>
<keyword evidence="1" id="KW-1133">Transmembrane helix</keyword>
<dbReference type="Proteomes" id="UP001208567">
    <property type="component" value="Unassembled WGS sequence"/>
</dbReference>
<name>A0ABQ5N5W5_9CLOT</name>
<evidence type="ECO:0000256" key="1">
    <source>
        <dbReference type="SAM" id="Phobius"/>
    </source>
</evidence>
<comment type="caution">
    <text evidence="2">The sequence shown here is derived from an EMBL/GenBank/DDBJ whole genome shotgun (WGS) entry which is preliminary data.</text>
</comment>
<keyword evidence="1" id="KW-0472">Membrane</keyword>
<dbReference type="EMBL" id="BRXR01000001">
    <property type="protein sequence ID" value="GLC30592.1"/>
    <property type="molecule type" value="Genomic_DNA"/>
</dbReference>
<accession>A0ABQ5N5W5</accession>
<organism evidence="2 3">
    <name type="scientific">Clostridium omnivorum</name>
    <dbReference type="NCBI Taxonomy" id="1604902"/>
    <lineage>
        <taxon>Bacteria</taxon>
        <taxon>Bacillati</taxon>
        <taxon>Bacillota</taxon>
        <taxon>Clostridia</taxon>
        <taxon>Eubacteriales</taxon>
        <taxon>Clostridiaceae</taxon>
        <taxon>Clostridium</taxon>
    </lineage>
</organism>
<feature type="transmembrane region" description="Helical" evidence="1">
    <location>
        <begin position="121"/>
        <end position="141"/>
    </location>
</feature>
<dbReference type="PANTHER" id="PTHR41309:SF2">
    <property type="entry name" value="MEMBRANE PROTEIN"/>
    <property type="match status" value="1"/>
</dbReference>
<reference evidence="2 3" key="1">
    <citation type="journal article" date="2024" name="Int. J. Syst. Evol. Microbiol.">
        <title>Clostridium omnivorum sp. nov., isolated from anoxic soil under the treatment of reductive soil disinfestation.</title>
        <authorList>
            <person name="Ueki A."/>
            <person name="Tonouchi A."/>
            <person name="Kaku N."/>
            <person name="Honma S."/>
            <person name="Ueki K."/>
        </authorList>
    </citation>
    <scope>NUCLEOTIDE SEQUENCE [LARGE SCALE GENOMIC DNA]</scope>
    <source>
        <strain evidence="2 3">E14</strain>
    </source>
</reference>
<feature type="transmembrane region" description="Helical" evidence="1">
    <location>
        <begin position="148"/>
        <end position="166"/>
    </location>
</feature>
<feature type="transmembrane region" description="Helical" evidence="1">
    <location>
        <begin position="191"/>
        <end position="210"/>
    </location>
</feature>
<protein>
    <submittedName>
        <fullName evidence="2">Membrane protein</fullName>
    </submittedName>
</protein>
<evidence type="ECO:0000313" key="3">
    <source>
        <dbReference type="Proteomes" id="UP001208567"/>
    </source>
</evidence>
<keyword evidence="3" id="KW-1185">Reference proteome</keyword>
<dbReference type="InterPro" id="IPR025699">
    <property type="entry name" value="ABC2_memb-like"/>
</dbReference>
<dbReference type="PANTHER" id="PTHR41309">
    <property type="entry name" value="MEMBRANE PROTEIN-RELATED"/>
    <property type="match status" value="1"/>
</dbReference>
<dbReference type="Pfam" id="PF13346">
    <property type="entry name" value="ABC2_membrane_5"/>
    <property type="match status" value="1"/>
</dbReference>
<dbReference type="RefSeq" id="WP_264849859.1">
    <property type="nucleotide sequence ID" value="NZ_BRXR01000001.1"/>
</dbReference>
<feature type="transmembrane region" description="Helical" evidence="1">
    <location>
        <begin position="16"/>
        <end position="36"/>
    </location>
</feature>
<keyword evidence="1" id="KW-0812">Transmembrane</keyword>